<comment type="caution">
    <text evidence="1">The sequence shown here is derived from an EMBL/GenBank/DDBJ whole genome shotgun (WGS) entry which is preliminary data.</text>
</comment>
<evidence type="ECO:0000313" key="1">
    <source>
        <dbReference type="EMBL" id="RHN51127.1"/>
    </source>
</evidence>
<dbReference type="Proteomes" id="UP000265566">
    <property type="component" value="Chromosome 6"/>
</dbReference>
<protein>
    <submittedName>
        <fullName evidence="1">Uncharacterized protein</fullName>
    </submittedName>
</protein>
<sequence length="50" mass="5609">MRLYFFPRLGTLSASSAYKIISLCHSILPILLLQMPKQTLIQSNAPTHPP</sequence>
<dbReference type="EMBL" id="PSQE01000006">
    <property type="protein sequence ID" value="RHN51127.1"/>
    <property type="molecule type" value="Genomic_DNA"/>
</dbReference>
<dbReference type="AlphaFoldDB" id="A0A396HJN9"/>
<dbReference type="Gramene" id="rna35509">
    <property type="protein sequence ID" value="RHN51127.1"/>
    <property type="gene ID" value="gene35509"/>
</dbReference>
<gene>
    <name evidence="1" type="ORF">MtrunA17_Chr6g0465031</name>
</gene>
<name>A0A396HJN9_MEDTR</name>
<organism evidence="1">
    <name type="scientific">Medicago truncatula</name>
    <name type="common">Barrel medic</name>
    <name type="synonym">Medicago tribuloides</name>
    <dbReference type="NCBI Taxonomy" id="3880"/>
    <lineage>
        <taxon>Eukaryota</taxon>
        <taxon>Viridiplantae</taxon>
        <taxon>Streptophyta</taxon>
        <taxon>Embryophyta</taxon>
        <taxon>Tracheophyta</taxon>
        <taxon>Spermatophyta</taxon>
        <taxon>Magnoliopsida</taxon>
        <taxon>eudicotyledons</taxon>
        <taxon>Gunneridae</taxon>
        <taxon>Pentapetalae</taxon>
        <taxon>rosids</taxon>
        <taxon>fabids</taxon>
        <taxon>Fabales</taxon>
        <taxon>Fabaceae</taxon>
        <taxon>Papilionoideae</taxon>
        <taxon>50 kb inversion clade</taxon>
        <taxon>NPAAA clade</taxon>
        <taxon>Hologalegina</taxon>
        <taxon>IRL clade</taxon>
        <taxon>Trifolieae</taxon>
        <taxon>Medicago</taxon>
    </lineage>
</organism>
<accession>A0A396HJN9</accession>
<proteinExistence type="predicted"/>
<reference evidence="1" key="1">
    <citation type="journal article" date="2018" name="Nat. Plants">
        <title>Whole-genome landscape of Medicago truncatula symbiotic genes.</title>
        <authorList>
            <person name="Pecrix Y."/>
            <person name="Gamas P."/>
            <person name="Carrere S."/>
        </authorList>
    </citation>
    <scope>NUCLEOTIDE SEQUENCE</scope>
    <source>
        <tissue evidence="1">Leaves</tissue>
    </source>
</reference>